<dbReference type="OrthoDB" id="5599613at2759"/>
<dbReference type="EMBL" id="WTPW01000052">
    <property type="protein sequence ID" value="KAF0554080.1"/>
    <property type="molecule type" value="Genomic_DNA"/>
</dbReference>
<feature type="region of interest" description="Disordered" evidence="1">
    <location>
        <begin position="24"/>
        <end position="80"/>
    </location>
</feature>
<feature type="region of interest" description="Disordered" evidence="1">
    <location>
        <begin position="130"/>
        <end position="157"/>
    </location>
</feature>
<feature type="compositionally biased region" description="Basic and acidic residues" evidence="1">
    <location>
        <begin position="32"/>
        <end position="45"/>
    </location>
</feature>
<evidence type="ECO:0000313" key="3">
    <source>
        <dbReference type="Proteomes" id="UP000439903"/>
    </source>
</evidence>
<organism evidence="2 3">
    <name type="scientific">Gigaspora margarita</name>
    <dbReference type="NCBI Taxonomy" id="4874"/>
    <lineage>
        <taxon>Eukaryota</taxon>
        <taxon>Fungi</taxon>
        <taxon>Fungi incertae sedis</taxon>
        <taxon>Mucoromycota</taxon>
        <taxon>Glomeromycotina</taxon>
        <taxon>Glomeromycetes</taxon>
        <taxon>Diversisporales</taxon>
        <taxon>Gigasporaceae</taxon>
        <taxon>Gigaspora</taxon>
    </lineage>
</organism>
<name>A0A8H4EU59_GIGMA</name>
<sequence length="677" mass="77544">MVKVKTPGRDAYRHTPITKFFPRVSNLNKSNATEDSKSLPRKAESFDTSCTTPESSQDDLCLTPPPSCIQSKPSSDKAKEVQYHSITTSLGDSDDDKLQNIPDVIGDDEDDDLLSSADLELAFSEKLSSRLFERSESSQSDEPALRRSTRPRKQVSFQQMVPTAEAVPLRGEIPFVNNSTSTGTNSNISGKKYQYSLSSLLREKKHRDKAGYDIRAMESALNGDSLCELDDPFDVYDRTEVSAAILNEDIKREHLQQIFKEDEDDDLDQQLEFFTDNNTDLLERPTIQVSEDPAFALIAESSYDDEKLKHILCQDWIPQQYELGMELPSETISWLLELISYEKDTIIIEAASHNLKRLAEISGRYSINTAVEPTSVPFSLIYEILCKFGASSRMLGYQCTLEEQAKSSLPFESSSEFPHIYNLQVLLKTIVPLVENRFLKFSNYEEIRQAIYVVLRMSLDRRISLISSYIERIVDSFLNLFQEDDWGSQVKLICEDIVSTCGVTTKFNAVTIENLPISIRGRLLRRLLAFKSLFTLSLKTWDLTTVDITKPLSLEPLLSSFDDNDFMFKININTNYNELYYKVLLLNFAIDDEEQMISEKNIVEEIIQRLKYLHGKIVDMRAAFMDRTKAKDLIHRLYMRLYYVTSNRRGKTQASILEYSSKKIQKGTLDMFIDQKC</sequence>
<comment type="caution">
    <text evidence="2">The sequence shown here is derived from an EMBL/GenBank/DDBJ whole genome shotgun (WGS) entry which is preliminary data.</text>
</comment>
<evidence type="ECO:0000256" key="1">
    <source>
        <dbReference type="SAM" id="MobiDB-lite"/>
    </source>
</evidence>
<gene>
    <name evidence="2" type="ORF">F8M41_019577</name>
</gene>
<feature type="compositionally biased region" description="Polar residues" evidence="1">
    <location>
        <begin position="46"/>
        <end position="55"/>
    </location>
</feature>
<accession>A0A8H4EU59</accession>
<protein>
    <submittedName>
        <fullName evidence="2">Uncharacterized protein</fullName>
    </submittedName>
</protein>
<dbReference type="Proteomes" id="UP000439903">
    <property type="component" value="Unassembled WGS sequence"/>
</dbReference>
<keyword evidence="3" id="KW-1185">Reference proteome</keyword>
<reference evidence="2 3" key="1">
    <citation type="journal article" date="2019" name="Environ. Microbiol.">
        <title>At the nexus of three kingdoms: the genome of the mycorrhizal fungus Gigaspora margarita provides insights into plant, endobacterial and fungal interactions.</title>
        <authorList>
            <person name="Venice F."/>
            <person name="Ghignone S."/>
            <person name="Salvioli di Fossalunga A."/>
            <person name="Amselem J."/>
            <person name="Novero M."/>
            <person name="Xianan X."/>
            <person name="Sedzielewska Toro K."/>
            <person name="Morin E."/>
            <person name="Lipzen A."/>
            <person name="Grigoriev I.V."/>
            <person name="Henrissat B."/>
            <person name="Martin F.M."/>
            <person name="Bonfante P."/>
        </authorList>
    </citation>
    <scope>NUCLEOTIDE SEQUENCE [LARGE SCALE GENOMIC DNA]</scope>
    <source>
        <strain evidence="2 3">BEG34</strain>
    </source>
</reference>
<evidence type="ECO:0000313" key="2">
    <source>
        <dbReference type="EMBL" id="KAF0554080.1"/>
    </source>
</evidence>
<proteinExistence type="predicted"/>
<dbReference type="AlphaFoldDB" id="A0A8H4EU59"/>